<evidence type="ECO:0000313" key="3">
    <source>
        <dbReference type="Proteomes" id="UP000184222"/>
    </source>
</evidence>
<dbReference type="EMBL" id="CP016796">
    <property type="protein sequence ID" value="API87684.1"/>
    <property type="molecule type" value="Genomic_DNA"/>
</dbReference>
<name>A0A1L4BV11_9GAMM</name>
<sequence>MKKHLFYTFLLLFVVIVVITLLGIANVLHIKVEYLTPLVTIVLAGVGGAVIGIYKKVDFFEEEEKKTIPIEETYNNIDEPTTKAKANTLSEKRIDISSIYENPTDITMEEYFLAIKQLDGRFNELRRFSKSLNGVEVNWKGFIQDVSEFKLHTYECIHISIKLPEDLFADSALIILGMEHRTDAFSCHKGDFINVKGVLDLSSGIRPTIKASTFNVINCKK</sequence>
<keyword evidence="1" id="KW-0812">Transmembrane</keyword>
<keyword evidence="1" id="KW-0472">Membrane</keyword>
<dbReference type="Proteomes" id="UP000184222">
    <property type="component" value="Chromosome"/>
</dbReference>
<dbReference type="KEGG" id="frx:F7310_10120"/>
<evidence type="ECO:0000256" key="1">
    <source>
        <dbReference type="SAM" id="Phobius"/>
    </source>
</evidence>
<protein>
    <submittedName>
        <fullName evidence="2">Uncharacterized protein</fullName>
    </submittedName>
</protein>
<dbReference type="RefSeq" id="WP_072713460.1">
    <property type="nucleotide sequence ID" value="NZ_CP016796.1"/>
</dbReference>
<feature type="transmembrane region" description="Helical" evidence="1">
    <location>
        <begin position="7"/>
        <end position="28"/>
    </location>
</feature>
<evidence type="ECO:0000313" key="2">
    <source>
        <dbReference type="EMBL" id="API87684.1"/>
    </source>
</evidence>
<accession>A0A1L4BV11</accession>
<dbReference type="AlphaFoldDB" id="A0A1L4BV11"/>
<dbReference type="STRING" id="573570.F7310_10120"/>
<organism evidence="2 3">
    <name type="scientific">Francisella uliginis</name>
    <dbReference type="NCBI Taxonomy" id="573570"/>
    <lineage>
        <taxon>Bacteria</taxon>
        <taxon>Pseudomonadati</taxon>
        <taxon>Pseudomonadota</taxon>
        <taxon>Gammaproteobacteria</taxon>
        <taxon>Thiotrichales</taxon>
        <taxon>Francisellaceae</taxon>
        <taxon>Francisella</taxon>
    </lineage>
</organism>
<gene>
    <name evidence="2" type="ORF">F7310_10120</name>
</gene>
<keyword evidence="3" id="KW-1185">Reference proteome</keyword>
<keyword evidence="1" id="KW-1133">Transmembrane helix</keyword>
<reference evidence="2 3" key="1">
    <citation type="journal article" date="2016" name="Appl. Environ. Microbiol.">
        <title>Whole genome relationships among Francisella bacteria of diverse origin define new species and provide specific regions for detection.</title>
        <authorList>
            <person name="Challacombe J.F."/>
            <person name="Petersen J.M."/>
            <person name="Gallegos-Graves V."/>
            <person name="Hodge D."/>
            <person name="Pillai S."/>
            <person name="Kuske C.R."/>
        </authorList>
    </citation>
    <scope>NUCLEOTIDE SEQUENCE [LARGE SCALE GENOMIC DNA]</scope>
    <source>
        <strain evidence="3">TX07-7310</strain>
    </source>
</reference>
<feature type="transmembrane region" description="Helical" evidence="1">
    <location>
        <begin position="34"/>
        <end position="54"/>
    </location>
</feature>
<proteinExistence type="predicted"/>